<dbReference type="Proteomes" id="UP000799764">
    <property type="component" value="Unassembled WGS sequence"/>
</dbReference>
<feature type="transmembrane region" description="Helical" evidence="2">
    <location>
        <begin position="601"/>
        <end position="623"/>
    </location>
</feature>
<feature type="compositionally biased region" description="Basic and acidic residues" evidence="1">
    <location>
        <begin position="263"/>
        <end position="280"/>
    </location>
</feature>
<keyword evidence="2" id="KW-0472">Membrane</keyword>
<feature type="region of interest" description="Disordered" evidence="1">
    <location>
        <begin position="401"/>
        <end position="427"/>
    </location>
</feature>
<protein>
    <submittedName>
        <fullName evidence="3">Uncharacterized protein</fullName>
    </submittedName>
</protein>
<feature type="compositionally biased region" description="Low complexity" evidence="1">
    <location>
        <begin position="401"/>
        <end position="420"/>
    </location>
</feature>
<organism evidence="3 4">
    <name type="scientific">Karstenula rhodostoma CBS 690.94</name>
    <dbReference type="NCBI Taxonomy" id="1392251"/>
    <lineage>
        <taxon>Eukaryota</taxon>
        <taxon>Fungi</taxon>
        <taxon>Dikarya</taxon>
        <taxon>Ascomycota</taxon>
        <taxon>Pezizomycotina</taxon>
        <taxon>Dothideomycetes</taxon>
        <taxon>Pleosporomycetidae</taxon>
        <taxon>Pleosporales</taxon>
        <taxon>Massarineae</taxon>
        <taxon>Didymosphaeriaceae</taxon>
        <taxon>Karstenula</taxon>
    </lineage>
</organism>
<evidence type="ECO:0000256" key="1">
    <source>
        <dbReference type="SAM" id="MobiDB-lite"/>
    </source>
</evidence>
<keyword evidence="2" id="KW-1133">Transmembrane helix</keyword>
<proteinExistence type="predicted"/>
<accession>A0A9P4P3S2</accession>
<comment type="caution">
    <text evidence="3">The sequence shown here is derived from an EMBL/GenBank/DDBJ whole genome shotgun (WGS) entry which is preliminary data.</text>
</comment>
<gene>
    <name evidence="3" type="ORF">P171DRAFT_172271</name>
</gene>
<evidence type="ECO:0000313" key="4">
    <source>
        <dbReference type="Proteomes" id="UP000799764"/>
    </source>
</evidence>
<keyword evidence="4" id="KW-1185">Reference proteome</keyword>
<feature type="region of interest" description="Disordered" evidence="1">
    <location>
        <begin position="203"/>
        <end position="280"/>
    </location>
</feature>
<keyword evidence="2" id="KW-0812">Transmembrane</keyword>
<dbReference type="AlphaFoldDB" id="A0A9P4P3S2"/>
<feature type="transmembrane region" description="Helical" evidence="2">
    <location>
        <begin position="629"/>
        <end position="653"/>
    </location>
</feature>
<feature type="region of interest" description="Disordered" evidence="1">
    <location>
        <begin position="138"/>
        <end position="160"/>
    </location>
</feature>
<sequence>MQEHRRFSSFLHRLAERQRATATDDNSRGHDMLLPGPSFQILGHRTKQAEDVRFSSVRANYIDAPKPYGYVHTEAERGSQRGQNNEVRVPPRIRPQIFLPIKHRSEELGEGSADPSWTHINSAKFSEHASLYNDHHSVAIPGSFPSSRTRRDAPSRSSDDVKLATLNINETMPSTGIYESSFSVVDRDSKLFQEGWHDGNVFAVDKKNQEDNDSGYASDSSDMDYPDTPPRPRTPVFDVQQMQVLLKRRRVKSPTKPTNESMQKADGEDNVRQKRVEQKAKENNVDVRSIRSDYGTVIAAIGMVFTAIDIIAVARSSLITTRAAFRRACQRLMRPKLVEGYARITWPCWCGKEVYADFPNAKPDAMQALQDALSNHTPDPHAAKNTSAASLQIPSAAHLGNSITQNTPNSSTSNSTGTNNIVGRGSTAGSSNSLVVPRFLELCINTGKSCQSLGEIDLTRVTCDEVLFAWVRKRYREVRGPRRHWTQYLYKPVAMKFVSFGLESEKGKVHIFQENAYPTAQHVATQTWHYWPCPLEPPLPMPSSAFIHYLCYCGENANSRSKKPVWLPRLPKKLEESLLRSTDPLAHAFGLHIVEGLNRTAILWTLFVVMTVCSGPLLGYVIATRDVQGATGIGGLIVAVLTLVCMSATASMYSEH</sequence>
<evidence type="ECO:0000313" key="3">
    <source>
        <dbReference type="EMBL" id="KAF2437769.1"/>
    </source>
</evidence>
<dbReference type="EMBL" id="MU001514">
    <property type="protein sequence ID" value="KAF2437769.1"/>
    <property type="molecule type" value="Genomic_DNA"/>
</dbReference>
<reference evidence="3" key="1">
    <citation type="journal article" date="2020" name="Stud. Mycol.">
        <title>101 Dothideomycetes genomes: a test case for predicting lifestyles and emergence of pathogens.</title>
        <authorList>
            <person name="Haridas S."/>
            <person name="Albert R."/>
            <person name="Binder M."/>
            <person name="Bloem J."/>
            <person name="Labutti K."/>
            <person name="Salamov A."/>
            <person name="Andreopoulos B."/>
            <person name="Baker S."/>
            <person name="Barry K."/>
            <person name="Bills G."/>
            <person name="Bluhm B."/>
            <person name="Cannon C."/>
            <person name="Castanera R."/>
            <person name="Culley D."/>
            <person name="Daum C."/>
            <person name="Ezra D."/>
            <person name="Gonzalez J."/>
            <person name="Henrissat B."/>
            <person name="Kuo A."/>
            <person name="Liang C."/>
            <person name="Lipzen A."/>
            <person name="Lutzoni F."/>
            <person name="Magnuson J."/>
            <person name="Mondo S."/>
            <person name="Nolan M."/>
            <person name="Ohm R."/>
            <person name="Pangilinan J."/>
            <person name="Park H.-J."/>
            <person name="Ramirez L."/>
            <person name="Alfaro M."/>
            <person name="Sun H."/>
            <person name="Tritt A."/>
            <person name="Yoshinaga Y."/>
            <person name="Zwiers L.-H."/>
            <person name="Turgeon B."/>
            <person name="Goodwin S."/>
            <person name="Spatafora J."/>
            <person name="Crous P."/>
            <person name="Grigoriev I."/>
        </authorList>
    </citation>
    <scope>NUCLEOTIDE SEQUENCE</scope>
    <source>
        <strain evidence="3">CBS 690.94</strain>
    </source>
</reference>
<name>A0A9P4P3S2_9PLEO</name>
<dbReference type="OrthoDB" id="409136at2759"/>
<feature type="compositionally biased region" description="Basic and acidic residues" evidence="1">
    <location>
        <begin position="149"/>
        <end position="160"/>
    </location>
</feature>
<evidence type="ECO:0000256" key="2">
    <source>
        <dbReference type="SAM" id="Phobius"/>
    </source>
</evidence>